<dbReference type="OrthoDB" id="2120038at2759"/>
<evidence type="ECO:0000313" key="1">
    <source>
        <dbReference type="EMBL" id="KAJ5082030.1"/>
    </source>
</evidence>
<name>A0A9W9EHY8_9EURO</name>
<dbReference type="RefSeq" id="XP_056468552.1">
    <property type="nucleotide sequence ID" value="XM_056623564.1"/>
</dbReference>
<dbReference type="PANTHER" id="PTHR42100">
    <property type="entry name" value="OXIDOREDUCTASE 178 KDA SUBUNIT, PUTATIVE (AFU_ORTHOLOGUE AFUA_8G04320)-RELATED"/>
    <property type="match status" value="1"/>
</dbReference>
<accession>A0A9W9EHY8</accession>
<proteinExistence type="predicted"/>
<gene>
    <name evidence="1" type="ORF">N7532_011073</name>
</gene>
<reference evidence="1" key="1">
    <citation type="submission" date="2022-11" db="EMBL/GenBank/DDBJ databases">
        <authorList>
            <person name="Petersen C."/>
        </authorList>
    </citation>
    <scope>NUCLEOTIDE SEQUENCE</scope>
    <source>
        <strain evidence="1">IBT 30761</strain>
    </source>
</reference>
<evidence type="ECO:0008006" key="3">
    <source>
        <dbReference type="Google" id="ProtNLM"/>
    </source>
</evidence>
<dbReference type="PANTHER" id="PTHR42100:SF1">
    <property type="entry name" value="OXIDOREDUCTASE 178 KDA SUBUNIT, PUTATIVE (AFU_ORTHOLOGUE AFUA_8G04320)-RELATED"/>
    <property type="match status" value="1"/>
</dbReference>
<dbReference type="EMBL" id="JAPQKI010000011">
    <property type="protein sequence ID" value="KAJ5082030.1"/>
    <property type="molecule type" value="Genomic_DNA"/>
</dbReference>
<dbReference type="Proteomes" id="UP001149074">
    <property type="component" value="Unassembled WGS sequence"/>
</dbReference>
<keyword evidence="2" id="KW-1185">Reference proteome</keyword>
<reference evidence="1" key="2">
    <citation type="journal article" date="2023" name="IMA Fungus">
        <title>Comparative genomic study of the Penicillium genus elucidates a diverse pangenome and 15 lateral gene transfer events.</title>
        <authorList>
            <person name="Petersen C."/>
            <person name="Sorensen T."/>
            <person name="Nielsen M.R."/>
            <person name="Sondergaard T.E."/>
            <person name="Sorensen J.L."/>
            <person name="Fitzpatrick D.A."/>
            <person name="Frisvad J.C."/>
            <person name="Nielsen K.L."/>
        </authorList>
    </citation>
    <scope>NUCLEOTIDE SEQUENCE</scope>
    <source>
        <strain evidence="1">IBT 30761</strain>
    </source>
</reference>
<comment type="caution">
    <text evidence="1">The sequence shown here is derived from an EMBL/GenBank/DDBJ whole genome shotgun (WGS) entry which is preliminary data.</text>
</comment>
<dbReference type="InterPro" id="IPR034444">
    <property type="entry name" value="Nuo17.8"/>
</dbReference>
<dbReference type="GeneID" id="81362543"/>
<sequence>MFAARTCAASSRQLLRTQVPRRFGSSHAHAEPVNESLGRSFYITVGSFASAYLLYRFTTAQKESGSDSFISDLIAKWTPSQETFEQRNAIRTAILEKAAEDRHLLQSEGPREFVPMRQNDMMNSIPIINVAPGSQADLSKVVAYYERENKAAEEARVARMKDGEVDYLYK</sequence>
<protein>
    <recommendedName>
        <fullName evidence="3">NADH-ubiquinone oxidoreductase 178 kDa subunit</fullName>
    </recommendedName>
</protein>
<dbReference type="GO" id="GO:0005739">
    <property type="term" value="C:mitochondrion"/>
    <property type="evidence" value="ECO:0007669"/>
    <property type="project" value="InterPro"/>
</dbReference>
<organism evidence="1 2">
    <name type="scientific">Penicillium argentinense</name>
    <dbReference type="NCBI Taxonomy" id="1131581"/>
    <lineage>
        <taxon>Eukaryota</taxon>
        <taxon>Fungi</taxon>
        <taxon>Dikarya</taxon>
        <taxon>Ascomycota</taxon>
        <taxon>Pezizomycotina</taxon>
        <taxon>Eurotiomycetes</taxon>
        <taxon>Eurotiomycetidae</taxon>
        <taxon>Eurotiales</taxon>
        <taxon>Aspergillaceae</taxon>
        <taxon>Penicillium</taxon>
    </lineage>
</organism>
<dbReference type="AlphaFoldDB" id="A0A9W9EHY8"/>
<evidence type="ECO:0000313" key="2">
    <source>
        <dbReference type="Proteomes" id="UP001149074"/>
    </source>
</evidence>